<evidence type="ECO:0000259" key="2">
    <source>
        <dbReference type="Pfam" id="PF14016"/>
    </source>
</evidence>
<feature type="compositionally biased region" description="Polar residues" evidence="1">
    <location>
        <begin position="221"/>
        <end position="237"/>
    </location>
</feature>
<evidence type="ECO:0000256" key="1">
    <source>
        <dbReference type="SAM" id="MobiDB-lite"/>
    </source>
</evidence>
<proteinExistence type="predicted"/>
<protein>
    <recommendedName>
        <fullName evidence="2">DUF4232 domain-containing protein</fullName>
    </recommendedName>
</protein>
<dbReference type="EMBL" id="LN606600">
    <property type="protein sequence ID" value="CEF42590.1"/>
    <property type="molecule type" value="Genomic_DNA"/>
</dbReference>
<feature type="domain" description="DUF4232" evidence="2">
    <location>
        <begin position="160"/>
        <end position="305"/>
    </location>
</feature>
<dbReference type="Proteomes" id="UP000056109">
    <property type="component" value="Chromosome I"/>
</dbReference>
<dbReference type="InterPro" id="IPR025326">
    <property type="entry name" value="DUF4232"/>
</dbReference>
<dbReference type="PATRIC" id="fig|446692.3.peg.3553"/>
<sequence length="313" mass="33769">MKKNIPLVFTACFVSFVGLECASAASARIEGSAAPSSAEKRVITERIGAVKNAQDRAAIESQSPVWKMTTFLCQDAARPVLEEKGAGRRFFLQDDKPESQVFVGPELLTGRGQFSLKKDAMQWVPFTWACHLDPKTAKVIRFDVAETREADKAEGKPPVCQAKDLHLTLDAQNGAFNGMSHSGTMVILKNTTAHACSVPAYPAVELQDNAGRDVSAHRQTESATASGQTDSLSQQDKASVTLPADGTLHTALRWVSGDVYDDSHNCVTAAALQLIWDYGRQSARVPMQAHVCAPAQQSAQFEQTPLSAHSAMP</sequence>
<dbReference type="Pfam" id="PF14016">
    <property type="entry name" value="DUF4232"/>
    <property type="match status" value="1"/>
</dbReference>
<dbReference type="AlphaFoldDB" id="A0A0U4Y6Q5"/>
<name>A0A0U4Y6Q5_9PROT</name>
<accession>A0A0U4Y6Q5</accession>
<gene>
    <name evidence="3" type="ORF">ASN_3353</name>
</gene>
<reference evidence="4" key="1">
    <citation type="submission" date="2014-09" db="EMBL/GenBank/DDBJ databases">
        <authorList>
            <person name="Illeghems K.G."/>
        </authorList>
    </citation>
    <scope>NUCLEOTIDE SEQUENCE [LARGE SCALE GENOMIC DNA]</scope>
    <source>
        <strain evidence="4">108B</strain>
    </source>
</reference>
<dbReference type="KEGG" id="asz:ASN_3353"/>
<organism evidence="3 4">
    <name type="scientific">Acetobacter senegalensis</name>
    <dbReference type="NCBI Taxonomy" id="446692"/>
    <lineage>
        <taxon>Bacteria</taxon>
        <taxon>Pseudomonadati</taxon>
        <taxon>Pseudomonadota</taxon>
        <taxon>Alphaproteobacteria</taxon>
        <taxon>Acetobacterales</taxon>
        <taxon>Acetobacteraceae</taxon>
        <taxon>Acetobacter</taxon>
    </lineage>
</organism>
<evidence type="ECO:0000313" key="3">
    <source>
        <dbReference type="EMBL" id="CEF42590.1"/>
    </source>
</evidence>
<feature type="region of interest" description="Disordered" evidence="1">
    <location>
        <begin position="212"/>
        <end position="237"/>
    </location>
</feature>
<keyword evidence="4" id="KW-1185">Reference proteome</keyword>
<evidence type="ECO:0000313" key="4">
    <source>
        <dbReference type="Proteomes" id="UP000056109"/>
    </source>
</evidence>